<proteinExistence type="predicted"/>
<protein>
    <submittedName>
        <fullName evidence="1">Uncharacterized protein</fullName>
    </submittedName>
</protein>
<comment type="caution">
    <text evidence="1">The sequence shown here is derived from an EMBL/GenBank/DDBJ whole genome shotgun (WGS) entry which is preliminary data.</text>
</comment>
<name>A0ABS3ML80_9BRAD</name>
<evidence type="ECO:0000313" key="2">
    <source>
        <dbReference type="Proteomes" id="UP000692816"/>
    </source>
</evidence>
<reference evidence="1" key="1">
    <citation type="journal article" date="2021" name="Int. J. Syst. Evol. Microbiol.">
        <title>Bradyrhizobium septentrionale sp. nov. (sv. septentrionale) and Bradyrhizobium quebecense sp. nov. (sv. septentrionale) associated with legumes native to Canada possess rearranged symbiosis genes and numerous insertion sequences.</title>
        <authorList>
            <person name="Bromfield E.S.P."/>
            <person name="Cloutier S."/>
        </authorList>
    </citation>
    <scope>NUCLEOTIDE SEQUENCE</scope>
    <source>
        <strain evidence="1">12S5</strain>
    </source>
</reference>
<gene>
    <name evidence="1" type="ORF">J4P68_22630</name>
</gene>
<sequence>MKLPIENGSGRPLTVFVELETLERVIPAGGKAVVTLPDNPTSFLEVCDGMVVV</sequence>
<dbReference type="Proteomes" id="UP000692816">
    <property type="component" value="Unassembled WGS sequence"/>
</dbReference>
<evidence type="ECO:0000313" key="1">
    <source>
        <dbReference type="EMBL" id="MBO1432233.1"/>
    </source>
</evidence>
<dbReference type="EMBL" id="JAGEPA010000001">
    <property type="protein sequence ID" value="MBO1432233.1"/>
    <property type="molecule type" value="Genomic_DNA"/>
</dbReference>
<accession>A0ABS3ML80</accession>
<organism evidence="1 2">
    <name type="scientific">Bradyrhizobium quebecense</name>
    <dbReference type="NCBI Taxonomy" id="2748629"/>
    <lineage>
        <taxon>Bacteria</taxon>
        <taxon>Pseudomonadati</taxon>
        <taxon>Pseudomonadota</taxon>
        <taxon>Alphaproteobacteria</taxon>
        <taxon>Hyphomicrobiales</taxon>
        <taxon>Nitrobacteraceae</taxon>
        <taxon>Bradyrhizobium</taxon>
    </lineage>
</organism>
<dbReference type="RefSeq" id="WP_207834821.1">
    <property type="nucleotide sequence ID" value="NZ_CP088282.1"/>
</dbReference>
<keyword evidence="2" id="KW-1185">Reference proteome</keyword>